<accession>K6UIC6</accession>
<dbReference type="RefSeq" id="XP_004221024.1">
    <property type="nucleotide sequence ID" value="XM_004220976.1"/>
</dbReference>
<organism evidence="1 2">
    <name type="scientific">Plasmodium cynomolgi (strain B)</name>
    <dbReference type="NCBI Taxonomy" id="1120755"/>
    <lineage>
        <taxon>Eukaryota</taxon>
        <taxon>Sar</taxon>
        <taxon>Alveolata</taxon>
        <taxon>Apicomplexa</taxon>
        <taxon>Aconoidasida</taxon>
        <taxon>Haemosporida</taxon>
        <taxon>Plasmodiidae</taxon>
        <taxon>Plasmodium</taxon>
        <taxon>Plasmodium (Plasmodium)</taxon>
    </lineage>
</organism>
<dbReference type="Pfam" id="PF05795">
    <property type="entry name" value="Plasmodium_Vir"/>
    <property type="match status" value="1"/>
</dbReference>
<dbReference type="OrthoDB" id="388879at2759"/>
<dbReference type="EMBL" id="DF157095">
    <property type="protein sequence ID" value="GAB64893.1"/>
    <property type="molecule type" value="Genomic_DNA"/>
</dbReference>
<dbReference type="VEuPathDB" id="PlasmoDB:PCYB_033040"/>
<proteinExistence type="predicted"/>
<dbReference type="Proteomes" id="UP000006319">
    <property type="component" value="Chromosome 3"/>
</dbReference>
<keyword evidence="2" id="KW-1185">Reference proteome</keyword>
<dbReference type="InterPro" id="IPR008780">
    <property type="entry name" value="Plasmodium_Vir"/>
</dbReference>
<gene>
    <name evidence="1" type="ORF">PCYB_033040</name>
</gene>
<reference evidence="1 2" key="1">
    <citation type="journal article" date="2012" name="Nat. Genet.">
        <title>Plasmodium cynomolgi genome sequences provide insight into Plasmodium vivax and the monkey malaria clade.</title>
        <authorList>
            <person name="Tachibana S."/>
            <person name="Sullivan S.A."/>
            <person name="Kawai S."/>
            <person name="Nakamura S."/>
            <person name="Kim H.R."/>
            <person name="Goto N."/>
            <person name="Arisue N."/>
            <person name="Palacpac N.M.Q."/>
            <person name="Honma H."/>
            <person name="Yagi M."/>
            <person name="Tougan T."/>
            <person name="Katakai Y."/>
            <person name="Kaneko O."/>
            <person name="Mita T."/>
            <person name="Kita K."/>
            <person name="Yasutomi Y."/>
            <person name="Sutton P.L."/>
            <person name="Shakhbatyan R."/>
            <person name="Horii T."/>
            <person name="Yasunaga T."/>
            <person name="Barnwell J.W."/>
            <person name="Escalante A.A."/>
            <person name="Carlton J.M."/>
            <person name="Tanabe K."/>
        </authorList>
    </citation>
    <scope>NUCLEOTIDE SEQUENCE [LARGE SCALE GENOMIC DNA]</scope>
    <source>
        <strain evidence="1 2">B</strain>
    </source>
</reference>
<evidence type="ECO:0000313" key="2">
    <source>
        <dbReference type="Proteomes" id="UP000006319"/>
    </source>
</evidence>
<dbReference type="GeneID" id="14691420"/>
<evidence type="ECO:0000313" key="1">
    <source>
        <dbReference type="EMBL" id="GAB64893.1"/>
    </source>
</evidence>
<sequence>MGKTEEEILEDVLNELELGEIYEDVFNDRTTSKYDTHCSALASHDKQYVGARALCGKYVRALEKISEMQKDQKYYDRCKYVPYWLYGEIGKIYKNHNVNIEKIPFVKDLINVEKKVKDLITKNKCNVLYNNLVHLDELIKRKHSYIYFKKYDSFKNTTKSSIKCDKYFIYLDYINSFYNKFKSDNCTGVLSLLWSDPDFFRCNNALNPNTILSKIQDCKPEGFKSRLNLEGLKLQQSLVTLMRASG</sequence>
<name>K6UIC6_PLACD</name>
<dbReference type="AlphaFoldDB" id="K6UIC6"/>
<dbReference type="PhylomeDB" id="K6UIC6"/>
<dbReference type="KEGG" id="pcy:PCYB_033040"/>
<protein>
    <submittedName>
        <fullName evidence="1">VIR-like CYIR protein</fullName>
    </submittedName>
</protein>